<protein>
    <submittedName>
        <fullName evidence="1">Uncharacterized protein</fullName>
    </submittedName>
</protein>
<evidence type="ECO:0000313" key="1">
    <source>
        <dbReference type="EMBL" id="SNT76918.1"/>
    </source>
</evidence>
<proteinExistence type="predicted"/>
<organism evidence="1 2">
    <name type="scientific">Paracoccus seriniphilus</name>
    <dbReference type="NCBI Taxonomy" id="184748"/>
    <lineage>
        <taxon>Bacteria</taxon>
        <taxon>Pseudomonadati</taxon>
        <taxon>Pseudomonadota</taxon>
        <taxon>Alphaproteobacteria</taxon>
        <taxon>Rhodobacterales</taxon>
        <taxon>Paracoccaceae</taxon>
        <taxon>Paracoccus</taxon>
    </lineage>
</organism>
<sequence>MPHIVVSYEAIRAWVDKFGSQIAKRRRAGIEKRFLAADWHVTNRCNPPGERKPCMHRARFRNGKWLFSARLFRPLWERCSSPGAISRLAAPKERSLAVTIRSGRPNRLISAFNRRFAARLSRLDYRISSRTNPSWSTAHQSQDFRPEIIATTSSRCQTSPGGTCRRRRFRAICGANFATQRRIVSQETSMPRFRRISSTSRKEGLKRTYSQTPCAMISGGKRWRLSLVIMLMRSNCAKSPTLPTGPCQCGNAHAERALA</sequence>
<dbReference type="Proteomes" id="UP000198307">
    <property type="component" value="Unassembled WGS sequence"/>
</dbReference>
<dbReference type="EMBL" id="FZQB01000039">
    <property type="protein sequence ID" value="SNT76918.1"/>
    <property type="molecule type" value="Genomic_DNA"/>
</dbReference>
<keyword evidence="2" id="KW-1185">Reference proteome</keyword>
<dbReference type="AlphaFoldDB" id="A0A239Q3M9"/>
<reference evidence="1 2" key="1">
    <citation type="submission" date="2017-07" db="EMBL/GenBank/DDBJ databases">
        <authorList>
            <person name="Sun Z.S."/>
            <person name="Albrecht U."/>
            <person name="Echele G."/>
            <person name="Lee C.C."/>
        </authorList>
    </citation>
    <scope>NUCLEOTIDE SEQUENCE [LARGE SCALE GENOMIC DNA]</scope>
    <source>
        <strain evidence="1 2">DSM 14827</strain>
    </source>
</reference>
<gene>
    <name evidence="1" type="ORF">SAMN05444959_1396</name>
</gene>
<evidence type="ECO:0000313" key="2">
    <source>
        <dbReference type="Proteomes" id="UP000198307"/>
    </source>
</evidence>
<name>A0A239Q3M9_9RHOB</name>
<accession>A0A239Q3M9</accession>